<dbReference type="EMBL" id="AAYY01000006">
    <property type="protein sequence ID" value="EDP43794.1"/>
    <property type="molecule type" value="Genomic_DNA"/>
</dbReference>
<dbReference type="InParanoid" id="A8Q0B2"/>
<dbReference type="PANTHER" id="PTHR31126">
    <property type="entry name" value="TYROSINE-PROTEIN PHOSPHATASE"/>
    <property type="match status" value="1"/>
</dbReference>
<dbReference type="Pfam" id="PF03162">
    <property type="entry name" value="Y_phosphatase2"/>
    <property type="match status" value="1"/>
</dbReference>
<dbReference type="InterPro" id="IPR029021">
    <property type="entry name" value="Prot-tyrosine_phosphatase-like"/>
</dbReference>
<dbReference type="InterPro" id="IPR004861">
    <property type="entry name" value="Siw14-like"/>
</dbReference>
<dbReference type="Gene3D" id="3.90.190.10">
    <property type="entry name" value="Protein tyrosine phosphatase superfamily"/>
    <property type="match status" value="1"/>
</dbReference>
<gene>
    <name evidence="2" type="ORF">MGL_2007</name>
</gene>
<keyword evidence="3" id="KW-1185">Reference proteome</keyword>
<dbReference type="AlphaFoldDB" id="A8Q0B2"/>
<dbReference type="PANTHER" id="PTHR31126:SF1">
    <property type="entry name" value="TYROSINE SPECIFIC PROTEIN PHOSPHATASES DOMAIN-CONTAINING PROTEIN"/>
    <property type="match status" value="1"/>
</dbReference>
<dbReference type="Proteomes" id="UP000008837">
    <property type="component" value="Unassembled WGS sequence"/>
</dbReference>
<protein>
    <submittedName>
        <fullName evidence="2">Uncharacterized protein</fullName>
    </submittedName>
</protein>
<sequence length="165" mass="18365">MSTRPASTNGNESSETAIHVQKISPPPLFAHVCPYIYRSADPSTSSDSFAFLDTLSLKSVVLLSIEYPSKQLEIYCARNQIELYHFGIERRWPTPNLLNYGHSKPSSNLFLSSHEINSFSVLESIVKDALELLLDVRNHPILVTDIDSASHSASHSTVYSVNQSE</sequence>
<name>A8Q0B2_MALGO</name>
<dbReference type="GO" id="GO:0016791">
    <property type="term" value="F:phosphatase activity"/>
    <property type="evidence" value="ECO:0007669"/>
    <property type="project" value="InterPro"/>
</dbReference>
<dbReference type="VEuPathDB" id="FungiDB:MGL_2007"/>
<reference evidence="2 3" key="1">
    <citation type="journal article" date="2007" name="Proc. Natl. Acad. Sci. U.S.A.">
        <title>Dandruff-associated Malassezia genomes reveal convergent and divergent virulence traits shared with plant and human fungal pathogens.</title>
        <authorList>
            <person name="Xu J."/>
            <person name="Saunders C.W."/>
            <person name="Hu P."/>
            <person name="Grant R.A."/>
            <person name="Boekhout T."/>
            <person name="Kuramae E.E."/>
            <person name="Kronstad J.W."/>
            <person name="Deangelis Y.M."/>
            <person name="Reeder N.L."/>
            <person name="Johnstone K.R."/>
            <person name="Leland M."/>
            <person name="Fieno A.M."/>
            <person name="Begley W.M."/>
            <person name="Sun Y."/>
            <person name="Lacey M.P."/>
            <person name="Chaudhary T."/>
            <person name="Keough T."/>
            <person name="Chu L."/>
            <person name="Sears R."/>
            <person name="Yuan B."/>
            <person name="Dawson T.L.Jr."/>
        </authorList>
    </citation>
    <scope>NUCLEOTIDE SEQUENCE [LARGE SCALE GENOMIC DNA]</scope>
    <source>
        <strain evidence="3">ATCC MYA-4612 / CBS 7966</strain>
    </source>
</reference>
<evidence type="ECO:0000313" key="3">
    <source>
        <dbReference type="Proteomes" id="UP000008837"/>
    </source>
</evidence>
<evidence type="ECO:0000313" key="2">
    <source>
        <dbReference type="EMBL" id="EDP43794.1"/>
    </source>
</evidence>
<dbReference type="PRINTS" id="PR01911">
    <property type="entry name" value="PFDSPHPHTASE"/>
</dbReference>
<evidence type="ECO:0000256" key="1">
    <source>
        <dbReference type="ARBA" id="ARBA00022801"/>
    </source>
</evidence>
<dbReference type="GeneID" id="5855315"/>
<dbReference type="RefSeq" id="XP_001731008.1">
    <property type="nucleotide sequence ID" value="XM_001730956.1"/>
</dbReference>
<accession>A8Q0B2</accession>
<dbReference type="STRING" id="425265.A8Q0B2"/>
<keyword evidence="1" id="KW-0378">Hydrolase</keyword>
<dbReference type="InterPro" id="IPR020428">
    <property type="entry name" value="PFA-DSPs"/>
</dbReference>
<dbReference type="SUPFAM" id="SSF52799">
    <property type="entry name" value="(Phosphotyrosine protein) phosphatases II"/>
    <property type="match status" value="1"/>
</dbReference>
<dbReference type="KEGG" id="mgl:MGL_2007"/>
<dbReference type="OrthoDB" id="6375174at2759"/>
<organism evidence="2 3">
    <name type="scientific">Malassezia globosa (strain ATCC MYA-4612 / CBS 7966)</name>
    <name type="common">Dandruff-associated fungus</name>
    <dbReference type="NCBI Taxonomy" id="425265"/>
    <lineage>
        <taxon>Eukaryota</taxon>
        <taxon>Fungi</taxon>
        <taxon>Dikarya</taxon>
        <taxon>Basidiomycota</taxon>
        <taxon>Ustilaginomycotina</taxon>
        <taxon>Malasseziomycetes</taxon>
        <taxon>Malasseziales</taxon>
        <taxon>Malasseziaceae</taxon>
        <taxon>Malassezia</taxon>
    </lineage>
</organism>
<comment type="caution">
    <text evidence="2">The sequence shown here is derived from an EMBL/GenBank/DDBJ whole genome shotgun (WGS) entry which is preliminary data.</text>
</comment>
<proteinExistence type="predicted"/>